<accession>A0A520S5J4</accession>
<comment type="catalytic activity">
    <reaction evidence="8 9">
        <text>L-threonine + hydrogencarbonate + ATP = L-threonylcarbamoyladenylate + diphosphate + H2O</text>
        <dbReference type="Rhea" id="RHEA:36407"/>
        <dbReference type="ChEBI" id="CHEBI:15377"/>
        <dbReference type="ChEBI" id="CHEBI:17544"/>
        <dbReference type="ChEBI" id="CHEBI:30616"/>
        <dbReference type="ChEBI" id="CHEBI:33019"/>
        <dbReference type="ChEBI" id="CHEBI:57926"/>
        <dbReference type="ChEBI" id="CHEBI:73682"/>
        <dbReference type="EC" id="2.7.7.87"/>
    </reaction>
</comment>
<evidence type="ECO:0000256" key="5">
    <source>
        <dbReference type="ARBA" id="ARBA00022695"/>
    </source>
</evidence>
<evidence type="ECO:0000256" key="7">
    <source>
        <dbReference type="ARBA" id="ARBA00022840"/>
    </source>
</evidence>
<dbReference type="GO" id="GO:0000049">
    <property type="term" value="F:tRNA binding"/>
    <property type="evidence" value="ECO:0007669"/>
    <property type="project" value="TreeGrafter"/>
</dbReference>
<dbReference type="GO" id="GO:0005524">
    <property type="term" value="F:ATP binding"/>
    <property type="evidence" value="ECO:0007669"/>
    <property type="project" value="UniProtKB-UniRule"/>
</dbReference>
<proteinExistence type="inferred from homology"/>
<dbReference type="InterPro" id="IPR023535">
    <property type="entry name" value="TC-AMP_synthase"/>
</dbReference>
<keyword evidence="5 9" id="KW-0548">Nucleotidyltransferase</keyword>
<dbReference type="PROSITE" id="PS51163">
    <property type="entry name" value="YRDC"/>
    <property type="match status" value="1"/>
</dbReference>
<comment type="similarity">
    <text evidence="9">Belongs to the SUA5 family. TsaC subfamily.</text>
</comment>
<keyword evidence="4 9" id="KW-0819">tRNA processing</keyword>
<dbReference type="GO" id="GO:0006450">
    <property type="term" value="P:regulation of translational fidelity"/>
    <property type="evidence" value="ECO:0007669"/>
    <property type="project" value="TreeGrafter"/>
</dbReference>
<keyword evidence="3 9" id="KW-0808">Transferase</keyword>
<evidence type="ECO:0000256" key="9">
    <source>
        <dbReference type="HAMAP-Rule" id="MF_01852"/>
    </source>
</evidence>
<evidence type="ECO:0000256" key="6">
    <source>
        <dbReference type="ARBA" id="ARBA00022741"/>
    </source>
</evidence>
<dbReference type="GO" id="GO:0005737">
    <property type="term" value="C:cytoplasm"/>
    <property type="evidence" value="ECO:0007669"/>
    <property type="project" value="UniProtKB-SubCell"/>
</dbReference>
<reference evidence="11 12" key="1">
    <citation type="submission" date="2019-02" db="EMBL/GenBank/DDBJ databases">
        <title>Prokaryotic population dynamics and viral predation in marine succession experiment using metagenomics: the confinement effect.</title>
        <authorList>
            <person name="Haro-Moreno J.M."/>
            <person name="Rodriguez-Valera F."/>
            <person name="Lopez-Perez M."/>
        </authorList>
    </citation>
    <scope>NUCLEOTIDE SEQUENCE [LARGE SCALE GENOMIC DNA]</scope>
    <source>
        <strain evidence="11">MED-G157</strain>
    </source>
</reference>
<gene>
    <name evidence="9" type="primary">tsaC</name>
    <name evidence="11" type="ORF">EVA68_00540</name>
</gene>
<dbReference type="Proteomes" id="UP000316199">
    <property type="component" value="Unassembled WGS sequence"/>
</dbReference>
<organism evidence="11 12">
    <name type="scientific">OM182 bacterium</name>
    <dbReference type="NCBI Taxonomy" id="2510334"/>
    <lineage>
        <taxon>Bacteria</taxon>
        <taxon>Pseudomonadati</taxon>
        <taxon>Pseudomonadota</taxon>
        <taxon>Gammaproteobacteria</taxon>
        <taxon>OMG group</taxon>
        <taxon>OM182 clade</taxon>
    </lineage>
</organism>
<dbReference type="EMBL" id="SHAG01000001">
    <property type="protein sequence ID" value="RZO77747.1"/>
    <property type="molecule type" value="Genomic_DNA"/>
</dbReference>
<dbReference type="SUPFAM" id="SSF55821">
    <property type="entry name" value="YrdC/RibB"/>
    <property type="match status" value="1"/>
</dbReference>
<comment type="function">
    <text evidence="9">Required for the formation of a threonylcarbamoyl group on adenosine at position 37 (t(6)A37) in tRNAs that read codons beginning with adenine. Catalyzes the conversion of L-threonine, HCO(3)(-)/CO(2) and ATP to give threonylcarbamoyl-AMP (TC-AMP) as the acyladenylate intermediate, with the release of diphosphate.</text>
</comment>
<dbReference type="InterPro" id="IPR006070">
    <property type="entry name" value="Sua5-like_dom"/>
</dbReference>
<dbReference type="InterPro" id="IPR017945">
    <property type="entry name" value="DHBP_synth_RibB-like_a/b_dom"/>
</dbReference>
<keyword evidence="7 9" id="KW-0067">ATP-binding</keyword>
<evidence type="ECO:0000256" key="8">
    <source>
        <dbReference type="ARBA" id="ARBA00048366"/>
    </source>
</evidence>
<dbReference type="GO" id="GO:0002949">
    <property type="term" value="P:tRNA threonylcarbamoyladenosine modification"/>
    <property type="evidence" value="ECO:0007669"/>
    <property type="project" value="UniProtKB-UniRule"/>
</dbReference>
<dbReference type="PANTHER" id="PTHR17490">
    <property type="entry name" value="SUA5"/>
    <property type="match status" value="1"/>
</dbReference>
<dbReference type="HAMAP" id="MF_01852">
    <property type="entry name" value="TsaC"/>
    <property type="match status" value="1"/>
</dbReference>
<dbReference type="InterPro" id="IPR050156">
    <property type="entry name" value="TC-AMP_synthase_SUA5"/>
</dbReference>
<evidence type="ECO:0000256" key="1">
    <source>
        <dbReference type="ARBA" id="ARBA00004496"/>
    </source>
</evidence>
<dbReference type="GO" id="GO:0061710">
    <property type="term" value="F:L-threonylcarbamoyladenylate synthase"/>
    <property type="evidence" value="ECO:0007669"/>
    <property type="project" value="UniProtKB-EC"/>
</dbReference>
<name>A0A520S5J4_9GAMM</name>
<keyword evidence="6 9" id="KW-0547">Nucleotide-binding</keyword>
<comment type="subcellular location">
    <subcellularLocation>
        <location evidence="1 9">Cytoplasm</location>
    </subcellularLocation>
</comment>
<evidence type="ECO:0000256" key="3">
    <source>
        <dbReference type="ARBA" id="ARBA00022679"/>
    </source>
</evidence>
<evidence type="ECO:0000313" key="11">
    <source>
        <dbReference type="EMBL" id="RZO77747.1"/>
    </source>
</evidence>
<evidence type="ECO:0000256" key="4">
    <source>
        <dbReference type="ARBA" id="ARBA00022694"/>
    </source>
</evidence>
<feature type="domain" description="YrdC-like" evidence="10">
    <location>
        <begin position="5"/>
        <end position="189"/>
    </location>
</feature>
<dbReference type="GO" id="GO:0003725">
    <property type="term" value="F:double-stranded RNA binding"/>
    <property type="evidence" value="ECO:0007669"/>
    <property type="project" value="InterPro"/>
</dbReference>
<evidence type="ECO:0000259" key="10">
    <source>
        <dbReference type="PROSITE" id="PS51163"/>
    </source>
</evidence>
<protein>
    <recommendedName>
        <fullName evidence="9">Threonylcarbamoyl-AMP synthase</fullName>
        <shortName evidence="9">TC-AMP synthase</shortName>
        <ecNumber evidence="9">2.7.7.87</ecNumber>
    </recommendedName>
    <alternativeName>
        <fullName evidence="9">L-threonylcarbamoyladenylate synthase</fullName>
    </alternativeName>
    <alternativeName>
        <fullName evidence="9">t(6)A37 threonylcarbamoyladenosine biosynthesis protein TsaC</fullName>
    </alternativeName>
    <alternativeName>
        <fullName evidence="9">tRNA threonylcarbamoyladenosine biosynthesis protein TsaC</fullName>
    </alternativeName>
</protein>
<evidence type="ECO:0000313" key="12">
    <source>
        <dbReference type="Proteomes" id="UP000316199"/>
    </source>
</evidence>
<evidence type="ECO:0000256" key="2">
    <source>
        <dbReference type="ARBA" id="ARBA00022490"/>
    </source>
</evidence>
<dbReference type="Pfam" id="PF01300">
    <property type="entry name" value="Sua5_yciO_yrdC"/>
    <property type="match status" value="1"/>
</dbReference>
<comment type="caution">
    <text evidence="11">The sequence shown here is derived from an EMBL/GenBank/DDBJ whole genome shotgun (WGS) entry which is preliminary data.</text>
</comment>
<sequence>MQLPLWRIDRIIHGLTNGEVIAYPTEGVWGLGCLPELHASVAHILTLKRRSWKAGLILVASQISHVDEYLDGITNEQRRLLESVWPAPVTFLVPDNGFVPCWIKGRNKSVALRVSAHPVVQGICQALGGPIVSTSANPTGRKPATSALKVRQYFGNEVDLLVPGNLSGQEGPSEIRDLDTDEIIRSRRVI</sequence>
<dbReference type="Gene3D" id="3.90.870.10">
    <property type="entry name" value="DHBP synthase"/>
    <property type="match status" value="1"/>
</dbReference>
<dbReference type="PANTHER" id="PTHR17490:SF18">
    <property type="entry name" value="THREONYLCARBAMOYL-AMP SYNTHASE"/>
    <property type="match status" value="1"/>
</dbReference>
<dbReference type="EC" id="2.7.7.87" evidence="9"/>
<dbReference type="AlphaFoldDB" id="A0A520S5J4"/>
<keyword evidence="2 9" id="KW-0963">Cytoplasm</keyword>